<gene>
    <name evidence="11" type="ORF">ACFSNC_17795</name>
</gene>
<dbReference type="EMBL" id="JBHUHD010000001">
    <property type="protein sequence ID" value="MFD2142265.1"/>
    <property type="molecule type" value="Genomic_DNA"/>
</dbReference>
<keyword evidence="3" id="KW-1003">Cell membrane</keyword>
<feature type="transmembrane region" description="Helical" evidence="10">
    <location>
        <begin position="186"/>
        <end position="204"/>
    </location>
</feature>
<keyword evidence="6" id="KW-0029">Amino-acid transport</keyword>
<evidence type="ECO:0000256" key="8">
    <source>
        <dbReference type="ARBA" id="ARBA00023136"/>
    </source>
</evidence>
<evidence type="ECO:0000256" key="6">
    <source>
        <dbReference type="ARBA" id="ARBA00022970"/>
    </source>
</evidence>
<feature type="transmembrane region" description="Helical" evidence="10">
    <location>
        <begin position="6"/>
        <end position="29"/>
    </location>
</feature>
<evidence type="ECO:0000256" key="10">
    <source>
        <dbReference type="SAM" id="Phobius"/>
    </source>
</evidence>
<organism evidence="11 12">
    <name type="scientific">Ancylobacter oerskovii</name>
    <dbReference type="NCBI Taxonomy" id="459519"/>
    <lineage>
        <taxon>Bacteria</taxon>
        <taxon>Pseudomonadati</taxon>
        <taxon>Pseudomonadota</taxon>
        <taxon>Alphaproteobacteria</taxon>
        <taxon>Hyphomicrobiales</taxon>
        <taxon>Xanthobacteraceae</taxon>
        <taxon>Ancylobacter</taxon>
    </lineage>
</organism>
<reference evidence="12" key="1">
    <citation type="journal article" date="2019" name="Int. J. Syst. Evol. Microbiol.">
        <title>The Global Catalogue of Microorganisms (GCM) 10K type strain sequencing project: providing services to taxonomists for standard genome sequencing and annotation.</title>
        <authorList>
            <consortium name="The Broad Institute Genomics Platform"/>
            <consortium name="The Broad Institute Genome Sequencing Center for Infectious Disease"/>
            <person name="Wu L."/>
            <person name="Ma J."/>
        </authorList>
    </citation>
    <scope>NUCLEOTIDE SEQUENCE [LARGE SCALE GENOMIC DNA]</scope>
    <source>
        <strain evidence="12">CCM 7435</strain>
    </source>
</reference>
<evidence type="ECO:0000256" key="2">
    <source>
        <dbReference type="ARBA" id="ARBA00022448"/>
    </source>
</evidence>
<name>A0ABW4Z0V8_9HYPH</name>
<keyword evidence="5 10" id="KW-0812">Transmembrane</keyword>
<dbReference type="InterPro" id="IPR052157">
    <property type="entry name" value="BCAA_transport_permease"/>
</dbReference>
<evidence type="ECO:0000256" key="4">
    <source>
        <dbReference type="ARBA" id="ARBA00022519"/>
    </source>
</evidence>
<feature type="transmembrane region" description="Helical" evidence="10">
    <location>
        <begin position="131"/>
        <end position="154"/>
    </location>
</feature>
<evidence type="ECO:0000256" key="9">
    <source>
        <dbReference type="ARBA" id="ARBA00037998"/>
    </source>
</evidence>
<keyword evidence="4" id="KW-0997">Cell inner membrane</keyword>
<accession>A0ABW4Z0V8</accession>
<dbReference type="InterPro" id="IPR001851">
    <property type="entry name" value="ABC_transp_permease"/>
</dbReference>
<evidence type="ECO:0000313" key="12">
    <source>
        <dbReference type="Proteomes" id="UP001597299"/>
    </source>
</evidence>
<keyword evidence="12" id="KW-1185">Reference proteome</keyword>
<dbReference type="RefSeq" id="WP_213351300.1">
    <property type="nucleotide sequence ID" value="NZ_JAHBGB010000006.1"/>
</dbReference>
<evidence type="ECO:0000256" key="5">
    <source>
        <dbReference type="ARBA" id="ARBA00022692"/>
    </source>
</evidence>
<evidence type="ECO:0000256" key="1">
    <source>
        <dbReference type="ARBA" id="ARBA00004651"/>
    </source>
</evidence>
<sequence length="294" mass="31068">MLQVLFNSLVYASMIAVIAVGVSLCYSILRFANFAHIQFAVVGGYLTYSFAAIPGLPLPAAMALSAVATGLIAVLVDFLVFSRLRDITPEGKMIVSWGVALFIRSVVAIVYGGGGRSFDLSYEVVLVGDAVFTTLDALVVAVAAVLMLLLHLFLNFTRVGSGLRALASNADLAVTRGIPGDRLVRLMWFLSGALAATGGTLLALETRLQPNMDLIILLPVFAAVTIGGLSSVFGAVIGALVLSLAQNLLIYIDFGALLGGESWQVPTQFRDYVAVLALVVVLLLRPRLSPLVGR</sequence>
<dbReference type="Proteomes" id="UP001597299">
    <property type="component" value="Unassembled WGS sequence"/>
</dbReference>
<evidence type="ECO:0000256" key="3">
    <source>
        <dbReference type="ARBA" id="ARBA00022475"/>
    </source>
</evidence>
<feature type="transmembrane region" description="Helical" evidence="10">
    <location>
        <begin position="36"/>
        <end position="54"/>
    </location>
</feature>
<protein>
    <submittedName>
        <fullName evidence="11">Branched-chain amino acid ABC transporter permease</fullName>
    </submittedName>
</protein>
<feature type="transmembrane region" description="Helical" evidence="10">
    <location>
        <begin position="93"/>
        <end position="111"/>
    </location>
</feature>
<comment type="subcellular location">
    <subcellularLocation>
        <location evidence="1">Cell membrane</location>
        <topology evidence="1">Multi-pass membrane protein</topology>
    </subcellularLocation>
</comment>
<keyword evidence="8 10" id="KW-0472">Membrane</keyword>
<feature type="transmembrane region" description="Helical" evidence="10">
    <location>
        <begin position="216"/>
        <end position="241"/>
    </location>
</feature>
<comment type="similarity">
    <text evidence="9">Belongs to the binding-protein-dependent transport system permease family. LivHM subfamily.</text>
</comment>
<keyword evidence="2" id="KW-0813">Transport</keyword>
<evidence type="ECO:0000256" key="7">
    <source>
        <dbReference type="ARBA" id="ARBA00022989"/>
    </source>
</evidence>
<feature type="transmembrane region" description="Helical" evidence="10">
    <location>
        <begin position="60"/>
        <end position="81"/>
    </location>
</feature>
<dbReference type="PANTHER" id="PTHR11795">
    <property type="entry name" value="BRANCHED-CHAIN AMINO ACID TRANSPORT SYSTEM PERMEASE PROTEIN LIVH"/>
    <property type="match status" value="1"/>
</dbReference>
<evidence type="ECO:0000313" key="11">
    <source>
        <dbReference type="EMBL" id="MFD2142265.1"/>
    </source>
</evidence>
<dbReference type="Pfam" id="PF02653">
    <property type="entry name" value="BPD_transp_2"/>
    <property type="match status" value="1"/>
</dbReference>
<keyword evidence="7 10" id="KW-1133">Transmembrane helix</keyword>
<comment type="caution">
    <text evidence="11">The sequence shown here is derived from an EMBL/GenBank/DDBJ whole genome shotgun (WGS) entry which is preliminary data.</text>
</comment>
<proteinExistence type="inferred from homology"/>
<dbReference type="CDD" id="cd06582">
    <property type="entry name" value="TM_PBP1_LivH_like"/>
    <property type="match status" value="1"/>
</dbReference>
<dbReference type="PANTHER" id="PTHR11795:SF371">
    <property type="entry name" value="HIGH-AFFINITY BRANCHED-CHAIN AMINO ACID TRANSPORT SYSTEM PERMEASE PROTEIN LIVH"/>
    <property type="match status" value="1"/>
</dbReference>